<dbReference type="InterPro" id="IPR032979">
    <property type="entry name" value="ENGase"/>
</dbReference>
<proteinExistence type="predicted"/>
<dbReference type="Gene3D" id="3.20.20.80">
    <property type="entry name" value="Glycosidases"/>
    <property type="match status" value="1"/>
</dbReference>
<name>A0ABQ8UX03_9EUKA</name>
<dbReference type="Pfam" id="PF03644">
    <property type="entry name" value="Glyco_hydro_85"/>
    <property type="match status" value="1"/>
</dbReference>
<dbReference type="InterPro" id="IPR005201">
    <property type="entry name" value="TIM_ENGase"/>
</dbReference>
<comment type="caution">
    <text evidence="2">The sequence shown here is derived from an EMBL/GenBank/DDBJ whole genome shotgun (WGS) entry which is preliminary data.</text>
</comment>
<dbReference type="PANTHER" id="PTHR13246">
    <property type="entry name" value="ENDO BETA N-ACETYLGLUCOSAMINIDASE"/>
    <property type="match status" value="1"/>
</dbReference>
<evidence type="ECO:0000259" key="1">
    <source>
        <dbReference type="Pfam" id="PF03644"/>
    </source>
</evidence>
<keyword evidence="3" id="KW-1185">Reference proteome</keyword>
<feature type="domain" description="Cytosolic endo-beta-N-acetylglucosaminidase TIM barrel" evidence="1">
    <location>
        <begin position="60"/>
        <end position="331"/>
    </location>
</feature>
<reference evidence="2" key="1">
    <citation type="journal article" date="2022" name="bioRxiv">
        <title>Genomics of Preaxostyla Flagellates Illuminates Evolutionary Transitions and the Path Towards Mitochondrial Loss.</title>
        <authorList>
            <person name="Novak L.V.F."/>
            <person name="Treitli S.C."/>
            <person name="Pyrih J."/>
            <person name="Halakuc P."/>
            <person name="Pipaliya S.V."/>
            <person name="Vacek V."/>
            <person name="Brzon O."/>
            <person name="Soukal P."/>
            <person name="Eme L."/>
            <person name="Dacks J.B."/>
            <person name="Karnkowska A."/>
            <person name="Elias M."/>
            <person name="Hampl V."/>
        </authorList>
    </citation>
    <scope>NUCLEOTIDE SEQUENCE</scope>
    <source>
        <strain evidence="2">RCP-MX</strain>
    </source>
</reference>
<protein>
    <submittedName>
        <fullName evidence="2">Cytosolic endo-beta-N-acetylglucosaminidase 2</fullName>
    </submittedName>
</protein>
<dbReference type="Proteomes" id="UP001141327">
    <property type="component" value="Unassembled WGS sequence"/>
</dbReference>
<accession>A0ABQ8UX03</accession>
<dbReference type="PANTHER" id="PTHR13246:SF1">
    <property type="entry name" value="CYTOSOLIC ENDO-BETA-N-ACETYLGLUCOSAMINIDASE"/>
    <property type="match status" value="1"/>
</dbReference>
<gene>
    <name evidence="2" type="ORF">PAPYR_643</name>
</gene>
<evidence type="ECO:0000313" key="2">
    <source>
        <dbReference type="EMBL" id="KAJ4462646.1"/>
    </source>
</evidence>
<dbReference type="EMBL" id="JAPMOS010000002">
    <property type="protein sequence ID" value="KAJ4462646.1"/>
    <property type="molecule type" value="Genomic_DNA"/>
</dbReference>
<evidence type="ECO:0000313" key="3">
    <source>
        <dbReference type="Proteomes" id="UP001141327"/>
    </source>
</evidence>
<organism evidence="2 3">
    <name type="scientific">Paratrimastix pyriformis</name>
    <dbReference type="NCBI Taxonomy" id="342808"/>
    <lineage>
        <taxon>Eukaryota</taxon>
        <taxon>Metamonada</taxon>
        <taxon>Preaxostyla</taxon>
        <taxon>Paratrimastigidae</taxon>
        <taxon>Paratrimastix</taxon>
    </lineage>
</organism>
<sequence>MARFLDSAGALDSWKPEGPVAFSPAILFRDINRPRVVVCHDMCGGYNCDCDENYPMNCGWDVTDAFVYFSHHRVTIPPPLWIRRSHQHGVPILGTFITEWQEGYRENILVFCKSTEVRRHYARQLAAIAAHHGFDGWLVNIEAHLPPLAEIPQEAIPTDAPSGLTPHAAIVVDFLTTLRNELHARVGPHALVFMYDSITHGGRIQWQNGLTSENMAFFSCTDGFATNYCWDTNQLTLSTALAASTPASSLPDHRPDPPPASAPTDRRYDLLVGIDCFGRNTFYKEGAGCREAVDQILATGTSVFLFAPGWAKENCPKERRENWQLFDREFWDALGLCRVRTHQ</sequence>